<accession>A0ABU7A1L1</accession>
<dbReference type="Proteomes" id="UP001345963">
    <property type="component" value="Unassembled WGS sequence"/>
</dbReference>
<evidence type="ECO:0000313" key="2">
    <source>
        <dbReference type="Proteomes" id="UP001345963"/>
    </source>
</evidence>
<sequence length="118" mass="12958">MDRIIQHLSSSCLLLWHENIPSLPASCLPPPSTLAGSSHSLRTISSHRELSQSHCGSVKPASYLSSLNLSKRIGNQWSIPVCKNFSLNLISPPLHICLHIFSLSPIIYVCSPHLVILL</sequence>
<organism evidence="1 2">
    <name type="scientific">Ataeniobius toweri</name>
    <dbReference type="NCBI Taxonomy" id="208326"/>
    <lineage>
        <taxon>Eukaryota</taxon>
        <taxon>Metazoa</taxon>
        <taxon>Chordata</taxon>
        <taxon>Craniata</taxon>
        <taxon>Vertebrata</taxon>
        <taxon>Euteleostomi</taxon>
        <taxon>Actinopterygii</taxon>
        <taxon>Neopterygii</taxon>
        <taxon>Teleostei</taxon>
        <taxon>Neoteleostei</taxon>
        <taxon>Acanthomorphata</taxon>
        <taxon>Ovalentaria</taxon>
        <taxon>Atherinomorphae</taxon>
        <taxon>Cyprinodontiformes</taxon>
        <taxon>Goodeidae</taxon>
        <taxon>Ataeniobius</taxon>
    </lineage>
</organism>
<keyword evidence="2" id="KW-1185">Reference proteome</keyword>
<protein>
    <submittedName>
        <fullName evidence="1">Uncharacterized protein</fullName>
    </submittedName>
</protein>
<evidence type="ECO:0000313" key="1">
    <source>
        <dbReference type="EMBL" id="MED6231689.1"/>
    </source>
</evidence>
<proteinExistence type="predicted"/>
<name>A0ABU7A1L1_9TELE</name>
<reference evidence="1 2" key="1">
    <citation type="submission" date="2021-07" db="EMBL/GenBank/DDBJ databases">
        <authorList>
            <person name="Palmer J.M."/>
        </authorList>
    </citation>
    <scope>NUCLEOTIDE SEQUENCE [LARGE SCALE GENOMIC DNA]</scope>
    <source>
        <strain evidence="1 2">AT_MEX2019</strain>
        <tissue evidence="1">Muscle</tissue>
    </source>
</reference>
<gene>
    <name evidence="1" type="ORF">ATANTOWER_003934</name>
</gene>
<comment type="caution">
    <text evidence="1">The sequence shown here is derived from an EMBL/GenBank/DDBJ whole genome shotgun (WGS) entry which is preliminary data.</text>
</comment>
<dbReference type="EMBL" id="JAHUTI010000143">
    <property type="protein sequence ID" value="MED6231689.1"/>
    <property type="molecule type" value="Genomic_DNA"/>
</dbReference>